<sequence length="111" mass="12354">METKKETVTILEGLTSPERATLQGIAGGGGQSREEIADQETGRKSEARARRHPALRVLLWILRKSIVPILCVGCLLGGLYIGFTVVGKAPGDEVFQWETWKHMYDLVFQDK</sequence>
<protein>
    <recommendedName>
        <fullName evidence="5">DNA-directed RNA polymerase subunit beta</fullName>
    </recommendedName>
</protein>
<dbReference type="Proteomes" id="UP000570361">
    <property type="component" value="Unassembled WGS sequence"/>
</dbReference>
<keyword evidence="2" id="KW-1133">Transmembrane helix</keyword>
<evidence type="ECO:0000256" key="1">
    <source>
        <dbReference type="SAM" id="MobiDB-lite"/>
    </source>
</evidence>
<keyword evidence="2" id="KW-0472">Membrane</keyword>
<accession>A0A7W5AYL3</accession>
<organism evidence="3 4">
    <name type="scientific">Paenibacillus phyllosphaerae</name>
    <dbReference type="NCBI Taxonomy" id="274593"/>
    <lineage>
        <taxon>Bacteria</taxon>
        <taxon>Bacillati</taxon>
        <taxon>Bacillota</taxon>
        <taxon>Bacilli</taxon>
        <taxon>Bacillales</taxon>
        <taxon>Paenibacillaceae</taxon>
        <taxon>Paenibacillus</taxon>
    </lineage>
</organism>
<dbReference type="EMBL" id="JACHXK010000005">
    <property type="protein sequence ID" value="MBB3110526.1"/>
    <property type="molecule type" value="Genomic_DNA"/>
</dbReference>
<gene>
    <name evidence="3" type="ORF">FHS18_002593</name>
</gene>
<evidence type="ECO:0000256" key="2">
    <source>
        <dbReference type="SAM" id="Phobius"/>
    </source>
</evidence>
<reference evidence="3 4" key="1">
    <citation type="submission" date="2020-08" db="EMBL/GenBank/DDBJ databases">
        <title>Genomic Encyclopedia of Type Strains, Phase III (KMG-III): the genomes of soil and plant-associated and newly described type strains.</title>
        <authorList>
            <person name="Whitman W."/>
        </authorList>
    </citation>
    <scope>NUCLEOTIDE SEQUENCE [LARGE SCALE GENOMIC DNA]</scope>
    <source>
        <strain evidence="3 4">CECT 5862</strain>
    </source>
</reference>
<evidence type="ECO:0008006" key="5">
    <source>
        <dbReference type="Google" id="ProtNLM"/>
    </source>
</evidence>
<dbReference type="AlphaFoldDB" id="A0A7W5AYL3"/>
<feature type="region of interest" description="Disordered" evidence="1">
    <location>
        <begin position="21"/>
        <end position="49"/>
    </location>
</feature>
<feature type="compositionally biased region" description="Basic and acidic residues" evidence="1">
    <location>
        <begin position="32"/>
        <end position="48"/>
    </location>
</feature>
<proteinExistence type="predicted"/>
<evidence type="ECO:0000313" key="3">
    <source>
        <dbReference type="EMBL" id="MBB3110526.1"/>
    </source>
</evidence>
<evidence type="ECO:0000313" key="4">
    <source>
        <dbReference type="Proteomes" id="UP000570361"/>
    </source>
</evidence>
<dbReference type="Pfam" id="PF11772">
    <property type="entry name" value="EpuA"/>
    <property type="match status" value="1"/>
</dbReference>
<feature type="transmembrane region" description="Helical" evidence="2">
    <location>
        <begin position="57"/>
        <end position="83"/>
    </location>
</feature>
<dbReference type="RefSeq" id="WP_183600441.1">
    <property type="nucleotide sequence ID" value="NZ_JACHXK010000005.1"/>
</dbReference>
<comment type="caution">
    <text evidence="3">The sequence shown here is derived from an EMBL/GenBank/DDBJ whole genome shotgun (WGS) entry which is preliminary data.</text>
</comment>
<keyword evidence="4" id="KW-1185">Reference proteome</keyword>
<name>A0A7W5AYL3_9BACL</name>
<keyword evidence="2" id="KW-0812">Transmembrane</keyword>
<dbReference type="InterPro" id="IPR024596">
    <property type="entry name" value="RNApol_su_b/EpuA"/>
</dbReference>